<reference evidence="1 2" key="1">
    <citation type="submission" date="2020-11" db="EMBL/GenBank/DDBJ databases">
        <title>Hymenobacter sp.</title>
        <authorList>
            <person name="Kim M.K."/>
        </authorList>
    </citation>
    <scope>NUCLEOTIDE SEQUENCE [LARGE SCALE GENOMIC DNA]</scope>
    <source>
        <strain evidence="1 2">BT594</strain>
    </source>
</reference>
<dbReference type="PROSITE" id="PS51257">
    <property type="entry name" value="PROKAR_LIPOPROTEIN"/>
    <property type="match status" value="1"/>
</dbReference>
<protein>
    <submittedName>
        <fullName evidence="1">Uncharacterized protein</fullName>
    </submittedName>
</protein>
<evidence type="ECO:0000313" key="2">
    <source>
        <dbReference type="Proteomes" id="UP000601099"/>
    </source>
</evidence>
<name>A0ABS0L7L7_9BACT</name>
<evidence type="ECO:0000313" key="1">
    <source>
        <dbReference type="EMBL" id="MBG8556141.1"/>
    </source>
</evidence>
<dbReference type="RefSeq" id="WP_196957158.1">
    <property type="nucleotide sequence ID" value="NZ_JADWYK010000020.1"/>
</dbReference>
<comment type="caution">
    <text evidence="1">The sequence shown here is derived from an EMBL/GenBank/DDBJ whole genome shotgun (WGS) entry which is preliminary data.</text>
</comment>
<organism evidence="1 2">
    <name type="scientific">Hymenobacter guriensis</name>
    <dbReference type="NCBI Taxonomy" id="2793065"/>
    <lineage>
        <taxon>Bacteria</taxon>
        <taxon>Pseudomonadati</taxon>
        <taxon>Bacteroidota</taxon>
        <taxon>Cytophagia</taxon>
        <taxon>Cytophagales</taxon>
        <taxon>Hymenobacteraceae</taxon>
        <taxon>Hymenobacter</taxon>
    </lineage>
</organism>
<accession>A0ABS0L7L7</accession>
<proteinExistence type="predicted"/>
<keyword evidence="2" id="KW-1185">Reference proteome</keyword>
<gene>
    <name evidence="1" type="ORF">I5L79_21530</name>
</gene>
<sequence>MIKSFFFAGCGLLLTASCSEGDGANGVYQGVPLVSSAGDTLYIKAYNWGLTGDHQISTISDTNVPIGWDDQQRPEMVKGLDPFLYRFAHDTLTVYTRAPLPAFAIHCPSIVVQYQLVKNHQYMGLYEQLSKQTYYRVPR</sequence>
<dbReference type="EMBL" id="JADWYK010000020">
    <property type="protein sequence ID" value="MBG8556141.1"/>
    <property type="molecule type" value="Genomic_DNA"/>
</dbReference>
<dbReference type="Proteomes" id="UP000601099">
    <property type="component" value="Unassembled WGS sequence"/>
</dbReference>